<dbReference type="InterPro" id="IPR013815">
    <property type="entry name" value="ATP_grasp_subdomain_1"/>
</dbReference>
<dbReference type="InterPro" id="IPR002192">
    <property type="entry name" value="PPDK_AMP/ATP-bd"/>
</dbReference>
<protein>
    <recommendedName>
        <fullName evidence="1">Pyruvate phosphate dikinase AMP/ATP-binding domain-containing protein</fullName>
    </recommendedName>
</protein>
<reference evidence="2 3" key="1">
    <citation type="journal article" date="2018" name="Nat. Biotechnol.">
        <title>A standardized bacterial taxonomy based on genome phylogeny substantially revises the tree of life.</title>
        <authorList>
            <person name="Parks D.H."/>
            <person name="Chuvochina M."/>
            <person name="Waite D.W."/>
            <person name="Rinke C."/>
            <person name="Skarshewski A."/>
            <person name="Chaumeil P.A."/>
            <person name="Hugenholtz P."/>
        </authorList>
    </citation>
    <scope>NUCLEOTIDE SEQUENCE [LARGE SCALE GENOMIC DNA]</scope>
    <source>
        <strain evidence="2">UBA9049</strain>
    </source>
</reference>
<dbReference type="AlphaFoldDB" id="A0A3B8WGA9"/>
<evidence type="ECO:0000313" key="3">
    <source>
        <dbReference type="Proteomes" id="UP000261325"/>
    </source>
</evidence>
<dbReference type="Gene3D" id="3.30.1490.20">
    <property type="entry name" value="ATP-grasp fold, A domain"/>
    <property type="match status" value="1"/>
</dbReference>
<dbReference type="SUPFAM" id="SSF56059">
    <property type="entry name" value="Glutathione synthetase ATP-binding domain-like"/>
    <property type="match status" value="1"/>
</dbReference>
<name>A0A3B8WGA9_MARNT</name>
<feature type="non-terminal residue" evidence="2">
    <location>
        <position position="1"/>
    </location>
</feature>
<dbReference type="EMBL" id="DLYI01000200">
    <property type="protein sequence ID" value="HAC29091.1"/>
    <property type="molecule type" value="Genomic_DNA"/>
</dbReference>
<dbReference type="Proteomes" id="UP000261325">
    <property type="component" value="Unassembled WGS sequence"/>
</dbReference>
<feature type="non-terminal residue" evidence="2">
    <location>
        <position position="54"/>
    </location>
</feature>
<proteinExistence type="predicted"/>
<sequence length="54" mass="5882">RSSSLQEDGFGNAFAGKYDSVFLINQGAPEQRLAELEDAIRQVYASSMSEDALV</sequence>
<organism evidence="2 3">
    <name type="scientific">Marinobacter nauticus</name>
    <name type="common">Marinobacter hydrocarbonoclasticus</name>
    <name type="synonym">Marinobacter aquaeolei</name>
    <dbReference type="NCBI Taxonomy" id="2743"/>
    <lineage>
        <taxon>Bacteria</taxon>
        <taxon>Pseudomonadati</taxon>
        <taxon>Pseudomonadota</taxon>
        <taxon>Gammaproteobacteria</taxon>
        <taxon>Pseudomonadales</taxon>
        <taxon>Marinobacteraceae</taxon>
        <taxon>Marinobacter</taxon>
    </lineage>
</organism>
<dbReference type="GO" id="GO:0016301">
    <property type="term" value="F:kinase activity"/>
    <property type="evidence" value="ECO:0007669"/>
    <property type="project" value="InterPro"/>
</dbReference>
<accession>A0A3B8WGA9</accession>
<evidence type="ECO:0000259" key="1">
    <source>
        <dbReference type="Pfam" id="PF01326"/>
    </source>
</evidence>
<dbReference type="Pfam" id="PF01326">
    <property type="entry name" value="PPDK_N"/>
    <property type="match status" value="1"/>
</dbReference>
<gene>
    <name evidence="2" type="ORF">DCF82_14945</name>
</gene>
<dbReference type="GO" id="GO:0005524">
    <property type="term" value="F:ATP binding"/>
    <property type="evidence" value="ECO:0007669"/>
    <property type="project" value="InterPro"/>
</dbReference>
<feature type="domain" description="Pyruvate phosphate dikinase AMP/ATP-binding" evidence="1">
    <location>
        <begin position="1"/>
        <end position="53"/>
    </location>
</feature>
<evidence type="ECO:0000313" key="2">
    <source>
        <dbReference type="EMBL" id="HAC29091.1"/>
    </source>
</evidence>
<comment type="caution">
    <text evidence="2">The sequence shown here is derived from an EMBL/GenBank/DDBJ whole genome shotgun (WGS) entry which is preliminary data.</text>
</comment>